<sequence>MKELPAPNRTRQYRLMSQNGLLLVHQPQKQPDRPHERVSTLKSNFVGRGCFDIPCRNRTVVRATCLIDTYDRETIAPRATAGGFDGETVRDLMLLCAERRFGCSLELVPCFKPVRSPESNGL</sequence>
<name>A0A3A3FZE8_9BURK</name>
<gene>
    <name evidence="1" type="ORF">D3871_28000</name>
</gene>
<accession>A0A3A3FZE8</accession>
<proteinExistence type="predicted"/>
<protein>
    <submittedName>
        <fullName evidence="1">Uncharacterized protein</fullName>
    </submittedName>
</protein>
<dbReference type="Proteomes" id="UP000265955">
    <property type="component" value="Unassembled WGS sequence"/>
</dbReference>
<keyword evidence="2" id="KW-1185">Reference proteome</keyword>
<dbReference type="AlphaFoldDB" id="A0A3A3FZE8"/>
<evidence type="ECO:0000313" key="1">
    <source>
        <dbReference type="EMBL" id="RJF92459.1"/>
    </source>
</evidence>
<comment type="caution">
    <text evidence="1">The sequence shown here is derived from an EMBL/GenBank/DDBJ whole genome shotgun (WGS) entry which is preliminary data.</text>
</comment>
<evidence type="ECO:0000313" key="2">
    <source>
        <dbReference type="Proteomes" id="UP000265955"/>
    </source>
</evidence>
<dbReference type="OrthoDB" id="9774685at2"/>
<dbReference type="EMBL" id="QYUO01000003">
    <property type="protein sequence ID" value="RJF92459.1"/>
    <property type="molecule type" value="Genomic_DNA"/>
</dbReference>
<reference evidence="2" key="1">
    <citation type="submission" date="2018-09" db="EMBL/GenBank/DDBJ databases">
        <authorList>
            <person name="Zhu H."/>
        </authorList>
    </citation>
    <scope>NUCLEOTIDE SEQUENCE [LARGE SCALE GENOMIC DNA]</scope>
    <source>
        <strain evidence="2">K1R23-30</strain>
    </source>
</reference>
<organism evidence="1 2">
    <name type="scientific">Noviherbaspirillum saxi</name>
    <dbReference type="NCBI Taxonomy" id="2320863"/>
    <lineage>
        <taxon>Bacteria</taxon>
        <taxon>Pseudomonadati</taxon>
        <taxon>Pseudomonadota</taxon>
        <taxon>Betaproteobacteria</taxon>
        <taxon>Burkholderiales</taxon>
        <taxon>Oxalobacteraceae</taxon>
        <taxon>Noviherbaspirillum</taxon>
    </lineage>
</organism>